<feature type="transmembrane region" description="Helical" evidence="2">
    <location>
        <begin position="31"/>
        <end position="51"/>
    </location>
</feature>
<dbReference type="Proteomes" id="UP001168821">
    <property type="component" value="Unassembled WGS sequence"/>
</dbReference>
<feature type="compositionally biased region" description="Polar residues" evidence="1">
    <location>
        <begin position="122"/>
        <end position="135"/>
    </location>
</feature>
<accession>A0AA38I116</accession>
<keyword evidence="2" id="KW-0812">Transmembrane</keyword>
<comment type="caution">
    <text evidence="3">The sequence shown here is derived from an EMBL/GenBank/DDBJ whole genome shotgun (WGS) entry which is preliminary data.</text>
</comment>
<keyword evidence="2" id="KW-0472">Membrane</keyword>
<organism evidence="3 4">
    <name type="scientific">Zophobas morio</name>
    <dbReference type="NCBI Taxonomy" id="2755281"/>
    <lineage>
        <taxon>Eukaryota</taxon>
        <taxon>Metazoa</taxon>
        <taxon>Ecdysozoa</taxon>
        <taxon>Arthropoda</taxon>
        <taxon>Hexapoda</taxon>
        <taxon>Insecta</taxon>
        <taxon>Pterygota</taxon>
        <taxon>Neoptera</taxon>
        <taxon>Endopterygota</taxon>
        <taxon>Coleoptera</taxon>
        <taxon>Polyphaga</taxon>
        <taxon>Cucujiformia</taxon>
        <taxon>Tenebrionidae</taxon>
        <taxon>Zophobas</taxon>
    </lineage>
</organism>
<name>A0AA38I116_9CUCU</name>
<feature type="compositionally biased region" description="Polar residues" evidence="1">
    <location>
        <begin position="159"/>
        <end position="169"/>
    </location>
</feature>
<reference evidence="3" key="1">
    <citation type="journal article" date="2023" name="G3 (Bethesda)">
        <title>Whole genome assemblies of Zophobas morio and Tenebrio molitor.</title>
        <authorList>
            <person name="Kaur S."/>
            <person name="Stinson S.A."/>
            <person name="diCenzo G.C."/>
        </authorList>
    </citation>
    <scope>NUCLEOTIDE SEQUENCE</scope>
    <source>
        <strain evidence="3">QUZm001</strain>
    </source>
</reference>
<protein>
    <submittedName>
        <fullName evidence="3">Uncharacterized protein</fullName>
    </submittedName>
</protein>
<dbReference type="AlphaFoldDB" id="A0AA38I116"/>
<evidence type="ECO:0000256" key="1">
    <source>
        <dbReference type="SAM" id="MobiDB-lite"/>
    </source>
</evidence>
<keyword evidence="2" id="KW-1133">Transmembrane helix</keyword>
<keyword evidence="4" id="KW-1185">Reference proteome</keyword>
<proteinExistence type="predicted"/>
<evidence type="ECO:0000313" key="3">
    <source>
        <dbReference type="EMBL" id="KAJ3646421.1"/>
    </source>
</evidence>
<feature type="compositionally biased region" description="Basic and acidic residues" evidence="1">
    <location>
        <begin position="136"/>
        <end position="157"/>
    </location>
</feature>
<sequence>MIGKDVTQILISLNYMIGGVMKFDGTFKQELFVANTLLGVYTLIAITMVMMSCDDVISKSEKTIFLCYKLHENFTDDYKLRSELYNLARHLKANVTKITAANFFEIIPKYLFRQILPTPSTHTGSFQNPITQGHSDTLEQSRRTDAGKDRTLPRWNREVATTRSRNSKH</sequence>
<gene>
    <name evidence="3" type="ORF">Zmor_024010</name>
</gene>
<evidence type="ECO:0000313" key="4">
    <source>
        <dbReference type="Proteomes" id="UP001168821"/>
    </source>
</evidence>
<dbReference type="EMBL" id="JALNTZ010000007">
    <property type="protein sequence ID" value="KAJ3646421.1"/>
    <property type="molecule type" value="Genomic_DNA"/>
</dbReference>
<feature type="region of interest" description="Disordered" evidence="1">
    <location>
        <begin position="122"/>
        <end position="169"/>
    </location>
</feature>
<evidence type="ECO:0000256" key="2">
    <source>
        <dbReference type="SAM" id="Phobius"/>
    </source>
</evidence>